<dbReference type="RefSeq" id="WP_014140146.1">
    <property type="nucleotide sequence ID" value="NC_016109.1"/>
</dbReference>
<dbReference type="PATRIC" id="fig|452652.3.peg.7134"/>
<keyword evidence="1" id="KW-1133">Transmembrane helix</keyword>
<dbReference type="AlphaFoldDB" id="E4NIQ7"/>
<evidence type="ECO:0000259" key="2">
    <source>
        <dbReference type="Pfam" id="PF02517"/>
    </source>
</evidence>
<evidence type="ECO:0000313" key="3">
    <source>
        <dbReference type="EMBL" id="BAJ32855.1"/>
    </source>
</evidence>
<keyword evidence="1" id="KW-0472">Membrane</keyword>
<dbReference type="KEGG" id="ksk:KSE_70990"/>
<dbReference type="STRING" id="452652.KSE_70990"/>
<reference evidence="3 4" key="1">
    <citation type="journal article" date="2010" name="DNA Res.">
        <title>Genome sequence of Kitasatospora setae NBRC 14216T: an evolutionary snapshot of the family Streptomycetaceae.</title>
        <authorList>
            <person name="Ichikawa N."/>
            <person name="Oguchi A."/>
            <person name="Ikeda H."/>
            <person name="Ishikawa J."/>
            <person name="Kitani S."/>
            <person name="Watanabe Y."/>
            <person name="Nakamura S."/>
            <person name="Katano Y."/>
            <person name="Kishi E."/>
            <person name="Sasagawa M."/>
            <person name="Ankai A."/>
            <person name="Fukui S."/>
            <person name="Hashimoto Y."/>
            <person name="Kamata S."/>
            <person name="Otoguro M."/>
            <person name="Tanikawa S."/>
            <person name="Nihira T."/>
            <person name="Horinouchi S."/>
            <person name="Ohnishi Y."/>
            <person name="Hayakawa M."/>
            <person name="Kuzuyama T."/>
            <person name="Arisawa A."/>
            <person name="Nomoto F."/>
            <person name="Miura H."/>
            <person name="Takahashi Y."/>
            <person name="Fujita N."/>
        </authorList>
    </citation>
    <scope>NUCLEOTIDE SEQUENCE [LARGE SCALE GENOMIC DNA]</scope>
    <source>
        <strain evidence="4">ATCC 33774 / DSM 43861 / JCM 3304 / KCC A-0304 / NBRC 14216 / KM-6054</strain>
    </source>
</reference>
<evidence type="ECO:0000313" key="4">
    <source>
        <dbReference type="Proteomes" id="UP000007076"/>
    </source>
</evidence>
<dbReference type="HOGENOM" id="CLU_1114656_0_0_11"/>
<feature type="transmembrane region" description="Helical" evidence="1">
    <location>
        <begin position="227"/>
        <end position="247"/>
    </location>
</feature>
<evidence type="ECO:0000256" key="1">
    <source>
        <dbReference type="SAM" id="Phobius"/>
    </source>
</evidence>
<dbReference type="Pfam" id="PF02517">
    <property type="entry name" value="Rce1-like"/>
    <property type="match status" value="1"/>
</dbReference>
<dbReference type="eggNOG" id="COG1266">
    <property type="taxonomic scope" value="Bacteria"/>
</dbReference>
<gene>
    <name evidence="3" type="ordered locus">KSE_70990</name>
</gene>
<feature type="domain" description="CAAX prenyl protease 2/Lysostaphin resistance protein A-like" evidence="2">
    <location>
        <begin position="142"/>
        <end position="239"/>
    </location>
</feature>
<protein>
    <recommendedName>
        <fullName evidence="2">CAAX prenyl protease 2/Lysostaphin resistance protein A-like domain-containing protein</fullName>
    </recommendedName>
</protein>
<accession>E4NIQ7</accession>
<feature type="transmembrane region" description="Helical" evidence="1">
    <location>
        <begin position="89"/>
        <end position="114"/>
    </location>
</feature>
<organism evidence="3 4">
    <name type="scientific">Kitasatospora setae (strain ATCC 33774 / DSM 43861 / JCM 3304 / KCC A-0304 / NBRC 14216 / KM-6054)</name>
    <name type="common">Streptomyces setae</name>
    <dbReference type="NCBI Taxonomy" id="452652"/>
    <lineage>
        <taxon>Bacteria</taxon>
        <taxon>Bacillati</taxon>
        <taxon>Actinomycetota</taxon>
        <taxon>Actinomycetes</taxon>
        <taxon>Kitasatosporales</taxon>
        <taxon>Streptomycetaceae</taxon>
        <taxon>Kitasatospora</taxon>
    </lineage>
</organism>
<feature type="transmembrane region" description="Helical" evidence="1">
    <location>
        <begin position="200"/>
        <end position="220"/>
    </location>
</feature>
<name>E4NIQ7_KITSK</name>
<sequence>MTADRPAVAPATPGPATAGRARTLHRLRHHHRRVPAASAAKVFALLAAVRIAGAVSLPLMVLSVGLSAAVVAVLDRAEWAAAGLRRFRLLPALAGTGLVVLAYADTVFATRAGFGRGADNWTFLVPGLFRQMAPGQPVVIGTAMVLCMGFLVPLVEEVCYRGVLYDAVERTRGPFAAIAVTSAGWALVHLGDYGLNPFNARVICGVLPSVFAMGVALGVCRAWTGSALASAVAQGTANLLLLAWVLWAL</sequence>
<keyword evidence="4" id="KW-1185">Reference proteome</keyword>
<dbReference type="GO" id="GO:0004175">
    <property type="term" value="F:endopeptidase activity"/>
    <property type="evidence" value="ECO:0007669"/>
    <property type="project" value="UniProtKB-ARBA"/>
</dbReference>
<feature type="transmembrane region" description="Helical" evidence="1">
    <location>
        <begin position="134"/>
        <end position="155"/>
    </location>
</feature>
<dbReference type="InterPro" id="IPR003675">
    <property type="entry name" value="Rce1/LyrA-like_dom"/>
</dbReference>
<feature type="transmembrane region" description="Helical" evidence="1">
    <location>
        <begin position="175"/>
        <end position="194"/>
    </location>
</feature>
<proteinExistence type="predicted"/>
<dbReference type="EMBL" id="AP010968">
    <property type="protein sequence ID" value="BAJ32855.1"/>
    <property type="molecule type" value="Genomic_DNA"/>
</dbReference>
<dbReference type="GO" id="GO:0080120">
    <property type="term" value="P:CAAX-box protein maturation"/>
    <property type="evidence" value="ECO:0007669"/>
    <property type="project" value="UniProtKB-ARBA"/>
</dbReference>
<keyword evidence="1" id="KW-0812">Transmembrane</keyword>
<feature type="transmembrane region" description="Helical" evidence="1">
    <location>
        <begin position="59"/>
        <end position="77"/>
    </location>
</feature>
<dbReference type="Proteomes" id="UP000007076">
    <property type="component" value="Chromosome"/>
</dbReference>